<dbReference type="Proteomes" id="UP000268535">
    <property type="component" value="Unassembled WGS sequence"/>
</dbReference>
<dbReference type="EMBL" id="ML010768">
    <property type="protein sequence ID" value="RKO95869.1"/>
    <property type="molecule type" value="Genomic_DNA"/>
</dbReference>
<gene>
    <name evidence="2" type="ORF">CAUPRSCDRAFT_12432</name>
</gene>
<organism evidence="2 3">
    <name type="scientific">Caulochytrium protostelioides</name>
    <dbReference type="NCBI Taxonomy" id="1555241"/>
    <lineage>
        <taxon>Eukaryota</taxon>
        <taxon>Fungi</taxon>
        <taxon>Fungi incertae sedis</taxon>
        <taxon>Chytridiomycota</taxon>
        <taxon>Chytridiomycota incertae sedis</taxon>
        <taxon>Chytridiomycetes</taxon>
        <taxon>Caulochytriales</taxon>
        <taxon>Caulochytriaceae</taxon>
        <taxon>Caulochytrium</taxon>
    </lineage>
</organism>
<evidence type="ECO:0000313" key="2">
    <source>
        <dbReference type="EMBL" id="RKO95869.1"/>
    </source>
</evidence>
<accession>A0A4P9WRR2</accession>
<dbReference type="AlphaFoldDB" id="A0A4P9WRR2"/>
<protein>
    <submittedName>
        <fullName evidence="2">Uncharacterized protein</fullName>
    </submittedName>
</protein>
<evidence type="ECO:0000256" key="1">
    <source>
        <dbReference type="SAM" id="MobiDB-lite"/>
    </source>
</evidence>
<evidence type="ECO:0000313" key="3">
    <source>
        <dbReference type="Proteomes" id="UP000268535"/>
    </source>
</evidence>
<reference evidence="3" key="1">
    <citation type="journal article" date="2018" name="Nat. Microbiol.">
        <title>Leveraging single-cell genomics to expand the fungal tree of life.</title>
        <authorList>
            <person name="Ahrendt S.R."/>
            <person name="Quandt C.A."/>
            <person name="Ciobanu D."/>
            <person name="Clum A."/>
            <person name="Salamov A."/>
            <person name="Andreopoulos B."/>
            <person name="Cheng J.F."/>
            <person name="Woyke T."/>
            <person name="Pelin A."/>
            <person name="Henrissat B."/>
            <person name="Reynolds N.K."/>
            <person name="Benny G.L."/>
            <person name="Smith M.E."/>
            <person name="James T.Y."/>
            <person name="Grigoriev I.V."/>
        </authorList>
    </citation>
    <scope>NUCLEOTIDE SEQUENCE [LARGE SCALE GENOMIC DNA]</scope>
    <source>
        <strain evidence="3">ATCC 52028</strain>
    </source>
</reference>
<name>A0A4P9WRR2_9FUNG</name>
<sequence>MAQPGSPVETPTPPRFVPTTTAPLLTVVSPNTPMTDAQTFRRSDGLGAYEMSMLQANPFTGEDGDPFTAKKWKSTFDITMDGHSGTAKLKAMLLGLKEDYAWYRSFPDARRDAACSPQQDEGIALHNGPRNRCGKHQNLRPPGGENSQKPPTD</sequence>
<feature type="region of interest" description="Disordered" evidence="1">
    <location>
        <begin position="111"/>
        <end position="153"/>
    </location>
</feature>
<proteinExistence type="predicted"/>
<feature type="region of interest" description="Disordered" evidence="1">
    <location>
        <begin position="1"/>
        <end position="20"/>
    </location>
</feature>